<dbReference type="Gene3D" id="1.10.600.10">
    <property type="entry name" value="Farnesyl Diphosphate Synthase"/>
    <property type="match status" value="1"/>
</dbReference>
<proteinExistence type="predicted"/>
<evidence type="ECO:0000313" key="2">
    <source>
        <dbReference type="Proteomes" id="UP000186141"/>
    </source>
</evidence>
<dbReference type="AlphaFoldDB" id="A0A1N7M4Z3"/>
<reference evidence="1 2" key="1">
    <citation type="submission" date="2017-01" db="EMBL/GenBank/DDBJ databases">
        <authorList>
            <person name="Mah S.A."/>
            <person name="Swanson W.J."/>
            <person name="Moy G.W."/>
            <person name="Vacquier V.D."/>
        </authorList>
    </citation>
    <scope>NUCLEOTIDE SEQUENCE [LARGE SCALE GENOMIC DNA]</scope>
    <source>
        <strain evidence="1 2">DSM 26375</strain>
    </source>
</reference>
<organism evidence="1 2">
    <name type="scientific">Gemmobacter megaterium</name>
    <dbReference type="NCBI Taxonomy" id="1086013"/>
    <lineage>
        <taxon>Bacteria</taxon>
        <taxon>Pseudomonadati</taxon>
        <taxon>Pseudomonadota</taxon>
        <taxon>Alphaproteobacteria</taxon>
        <taxon>Rhodobacterales</taxon>
        <taxon>Paracoccaceae</taxon>
        <taxon>Gemmobacter</taxon>
    </lineage>
</organism>
<gene>
    <name evidence="1" type="ORF">SAMN05421774_102418</name>
</gene>
<dbReference type="SUPFAM" id="SSF48576">
    <property type="entry name" value="Terpenoid synthases"/>
    <property type="match status" value="1"/>
</dbReference>
<sequence length="258" mass="27428">MSLDHCRALLVSADPDRLRTAEAAPRAAQALLIPLYALNVEISRAAWASTEPLVAEMRLQWWRDVLAELGQGAPPRTGHPVLETCGFLQGDGAAVAVLDRLVEARRWDVWGDPFAGSGALWDHLESTGGALMWLAARLLGAPDSAESTVRQFGSAAALAAWLRAVPSLTARGRHPLPDPAADAVSELARQGLDRIAAARRGRGQVPGPALPALLAGWQARPLLALAMKEPARVASGTLALSEFARRGSLTWAALTGRW</sequence>
<dbReference type="OrthoDB" id="9814909at2"/>
<dbReference type="STRING" id="1086013.SAMN05421774_102418"/>
<dbReference type="Pfam" id="PF00494">
    <property type="entry name" value="SQS_PSY"/>
    <property type="match status" value="1"/>
</dbReference>
<protein>
    <submittedName>
        <fullName evidence="1">Phytoene/squalene synthetase</fullName>
    </submittedName>
</protein>
<dbReference type="Proteomes" id="UP000186141">
    <property type="component" value="Unassembled WGS sequence"/>
</dbReference>
<keyword evidence="2" id="KW-1185">Reference proteome</keyword>
<dbReference type="RefSeq" id="WP_076529600.1">
    <property type="nucleotide sequence ID" value="NZ_BMEH01000002.1"/>
</dbReference>
<dbReference type="EMBL" id="FTOT01000002">
    <property type="protein sequence ID" value="SIS81113.1"/>
    <property type="molecule type" value="Genomic_DNA"/>
</dbReference>
<dbReference type="InterPro" id="IPR008949">
    <property type="entry name" value="Isoprenoid_synthase_dom_sf"/>
</dbReference>
<dbReference type="InterPro" id="IPR002060">
    <property type="entry name" value="Squ/phyt_synthse"/>
</dbReference>
<evidence type="ECO:0000313" key="1">
    <source>
        <dbReference type="EMBL" id="SIS81113.1"/>
    </source>
</evidence>
<name>A0A1N7M4Z3_9RHOB</name>
<accession>A0A1N7M4Z3</accession>